<dbReference type="FunFam" id="3.90.930.12:FF:000001">
    <property type="entry name" value="50S ribosomal protein L6"/>
    <property type="match status" value="1"/>
</dbReference>
<evidence type="ECO:0000256" key="2">
    <source>
        <dbReference type="ARBA" id="ARBA00022980"/>
    </source>
</evidence>
<dbReference type="GO" id="GO:0022625">
    <property type="term" value="C:cytosolic large ribosomal subunit"/>
    <property type="evidence" value="ECO:0007669"/>
    <property type="project" value="UniProtKB-UniRule"/>
</dbReference>
<dbReference type="InterPro" id="IPR036789">
    <property type="entry name" value="Ribosomal_uL6-like_a/b-dom_sf"/>
</dbReference>
<dbReference type="GO" id="GO:0019843">
    <property type="term" value="F:rRNA binding"/>
    <property type="evidence" value="ECO:0007669"/>
    <property type="project" value="UniProtKB-UniRule"/>
</dbReference>
<dbReference type="PANTHER" id="PTHR11655:SF14">
    <property type="entry name" value="LARGE RIBOSOMAL SUBUNIT PROTEIN UL6M"/>
    <property type="match status" value="1"/>
</dbReference>
<evidence type="ECO:0000259" key="7">
    <source>
        <dbReference type="Pfam" id="PF00347"/>
    </source>
</evidence>
<comment type="caution">
    <text evidence="8">The sequence shown here is derived from an EMBL/GenBank/DDBJ whole genome shotgun (WGS) entry which is preliminary data.</text>
</comment>
<dbReference type="GO" id="GO:0002181">
    <property type="term" value="P:cytoplasmic translation"/>
    <property type="evidence" value="ECO:0007669"/>
    <property type="project" value="TreeGrafter"/>
</dbReference>
<keyword evidence="2 4" id="KW-0689">Ribosomal protein</keyword>
<dbReference type="EMBL" id="PFDW01000069">
    <property type="protein sequence ID" value="PJE57954.1"/>
    <property type="molecule type" value="Genomic_DNA"/>
</dbReference>
<evidence type="ECO:0000256" key="5">
    <source>
        <dbReference type="RuleBase" id="RU003869"/>
    </source>
</evidence>
<dbReference type="SUPFAM" id="SSF56053">
    <property type="entry name" value="Ribosomal protein L6"/>
    <property type="match status" value="2"/>
</dbReference>
<evidence type="ECO:0000313" key="8">
    <source>
        <dbReference type="EMBL" id="PJE57954.1"/>
    </source>
</evidence>
<protein>
    <recommendedName>
        <fullName evidence="4">Large ribosomal subunit protein uL6</fullName>
    </recommendedName>
</protein>
<evidence type="ECO:0000256" key="4">
    <source>
        <dbReference type="HAMAP-Rule" id="MF_01365"/>
    </source>
</evidence>
<dbReference type="AlphaFoldDB" id="A0A2M8KDG8"/>
<dbReference type="PANTHER" id="PTHR11655">
    <property type="entry name" value="60S/50S RIBOSOMAL PROTEIN L6/L9"/>
    <property type="match status" value="1"/>
</dbReference>
<feature type="domain" description="Large ribosomal subunit protein uL6 alpha-beta" evidence="7">
    <location>
        <begin position="12"/>
        <end position="83"/>
    </location>
</feature>
<evidence type="ECO:0000313" key="9">
    <source>
        <dbReference type="Proteomes" id="UP000231450"/>
    </source>
</evidence>
<reference evidence="9" key="1">
    <citation type="submission" date="2017-09" db="EMBL/GenBank/DDBJ databases">
        <title>Depth-based differentiation of microbial function through sediment-hosted aquifers and enrichment of novel symbionts in the deep terrestrial subsurface.</title>
        <authorList>
            <person name="Probst A.J."/>
            <person name="Ladd B."/>
            <person name="Jarett J.K."/>
            <person name="Geller-Mcgrath D.E."/>
            <person name="Sieber C.M.K."/>
            <person name="Emerson J.B."/>
            <person name="Anantharaman K."/>
            <person name="Thomas B.C."/>
            <person name="Malmstrom R."/>
            <person name="Stieglmeier M."/>
            <person name="Klingl A."/>
            <person name="Woyke T."/>
            <person name="Ryan C.M."/>
            <person name="Banfield J.F."/>
        </authorList>
    </citation>
    <scope>NUCLEOTIDE SEQUENCE [LARGE SCALE GENOMIC DNA]</scope>
</reference>
<comment type="similarity">
    <text evidence="1 4 5">Belongs to the universal ribosomal protein uL6 family.</text>
</comment>
<organism evidence="8 9">
    <name type="scientific">Candidatus Portnoybacteria bacterium CG10_big_fil_rev_8_21_14_0_10_36_7</name>
    <dbReference type="NCBI Taxonomy" id="1974812"/>
    <lineage>
        <taxon>Bacteria</taxon>
        <taxon>Candidatus Portnoyibacteriota</taxon>
    </lineage>
</organism>
<evidence type="ECO:0000256" key="1">
    <source>
        <dbReference type="ARBA" id="ARBA00009356"/>
    </source>
</evidence>
<comment type="function">
    <text evidence="4 6">This protein binds to the 23S rRNA, and is important in its secondary structure. It is located near the subunit interface in the base of the L7/L12 stalk, and near the tRNA binding site of the peptidyltransferase center.</text>
</comment>
<dbReference type="InterPro" id="IPR020040">
    <property type="entry name" value="Ribosomal_uL6_a/b-dom"/>
</dbReference>
<dbReference type="InterPro" id="IPR000702">
    <property type="entry name" value="Ribosomal_uL6-like"/>
</dbReference>
<evidence type="ECO:0000256" key="6">
    <source>
        <dbReference type="RuleBase" id="RU003870"/>
    </source>
</evidence>
<dbReference type="InterPro" id="IPR019906">
    <property type="entry name" value="Ribosomal_uL6_bac-type"/>
</dbReference>
<dbReference type="PIRSF" id="PIRSF002162">
    <property type="entry name" value="Ribosomal_L6"/>
    <property type="match status" value="1"/>
</dbReference>
<gene>
    <name evidence="4 8" type="primary">rplF</name>
    <name evidence="8" type="ORF">COU81_03405</name>
</gene>
<keyword evidence="4 6" id="KW-0694">RNA-binding</keyword>
<dbReference type="GO" id="GO:0003735">
    <property type="term" value="F:structural constituent of ribosome"/>
    <property type="evidence" value="ECO:0007669"/>
    <property type="project" value="UniProtKB-UniRule"/>
</dbReference>
<proteinExistence type="inferred from homology"/>
<dbReference type="Pfam" id="PF00347">
    <property type="entry name" value="Ribosomal_L6"/>
    <property type="match status" value="2"/>
</dbReference>
<dbReference type="NCBIfam" id="TIGR03654">
    <property type="entry name" value="L6_bact"/>
    <property type="match status" value="1"/>
</dbReference>
<sequence length="182" mass="19751">MSKVGKKPITMPTGVTATLSGDVLTVKSAKGELSKKFPILNLDLNVADGQAIVSPKMEDKETKTLWGTWRNLLNNMIIGASEGYVKRLELEGVGYKAVLQGKNLQMSLGFSHPILIEPPAGIEFKIEKNTILVSGIDKEAVGQICAEIRSWREPEPYKGKGIRYAGEIVRRKSGKKVGTAAA</sequence>
<feature type="domain" description="Large ribosomal subunit protein uL6 alpha-beta" evidence="7">
    <location>
        <begin position="92"/>
        <end position="164"/>
    </location>
</feature>
<keyword evidence="3 4" id="KW-0687">Ribonucleoprotein</keyword>
<accession>A0A2M8KDG8</accession>
<comment type="subunit">
    <text evidence="4">Part of the 50S ribosomal subunit.</text>
</comment>
<dbReference type="HAMAP" id="MF_01365_B">
    <property type="entry name" value="Ribosomal_uL6_B"/>
    <property type="match status" value="1"/>
</dbReference>
<dbReference type="PROSITE" id="PS00525">
    <property type="entry name" value="RIBOSOMAL_L6_1"/>
    <property type="match status" value="1"/>
</dbReference>
<dbReference type="PRINTS" id="PR00059">
    <property type="entry name" value="RIBOSOMALL6"/>
</dbReference>
<keyword evidence="4 6" id="KW-0699">rRNA-binding</keyword>
<evidence type="ECO:0000256" key="3">
    <source>
        <dbReference type="ARBA" id="ARBA00023274"/>
    </source>
</evidence>
<dbReference type="Proteomes" id="UP000231450">
    <property type="component" value="Unassembled WGS sequence"/>
</dbReference>
<dbReference type="Gene3D" id="3.90.930.12">
    <property type="entry name" value="Ribosomal protein L6, alpha-beta domain"/>
    <property type="match status" value="2"/>
</dbReference>
<name>A0A2M8KDG8_9BACT</name>
<dbReference type="InterPro" id="IPR002358">
    <property type="entry name" value="Ribosomal_uL6_CS"/>
</dbReference>